<name>A0A835JY21_9ROSI</name>
<keyword evidence="5" id="KW-1185">Reference proteome</keyword>
<proteinExistence type="predicted"/>
<organism evidence="4 5">
    <name type="scientific">Salix dunnii</name>
    <dbReference type="NCBI Taxonomy" id="1413687"/>
    <lineage>
        <taxon>Eukaryota</taxon>
        <taxon>Viridiplantae</taxon>
        <taxon>Streptophyta</taxon>
        <taxon>Embryophyta</taxon>
        <taxon>Tracheophyta</taxon>
        <taxon>Spermatophyta</taxon>
        <taxon>Magnoliopsida</taxon>
        <taxon>eudicotyledons</taxon>
        <taxon>Gunneridae</taxon>
        <taxon>Pentapetalae</taxon>
        <taxon>rosids</taxon>
        <taxon>fabids</taxon>
        <taxon>Malpighiales</taxon>
        <taxon>Salicaceae</taxon>
        <taxon>Saliceae</taxon>
        <taxon>Salix</taxon>
    </lineage>
</organism>
<evidence type="ECO:0000256" key="2">
    <source>
        <dbReference type="SAM" id="Phobius"/>
    </source>
</evidence>
<evidence type="ECO:0000256" key="1">
    <source>
        <dbReference type="SAM" id="MobiDB-lite"/>
    </source>
</evidence>
<dbReference type="Proteomes" id="UP000657918">
    <property type="component" value="Chromosome 8"/>
</dbReference>
<feature type="region of interest" description="Disordered" evidence="1">
    <location>
        <begin position="99"/>
        <end position="118"/>
    </location>
</feature>
<gene>
    <name evidence="4" type="ORF">SADUNF_Sadunf08G0090300</name>
</gene>
<keyword evidence="2" id="KW-1133">Transmembrane helix</keyword>
<keyword evidence="3" id="KW-0732">Signal</keyword>
<feature type="chain" id="PRO_5033054569" evidence="3">
    <location>
        <begin position="22"/>
        <end position="164"/>
    </location>
</feature>
<comment type="caution">
    <text evidence="4">The sequence shown here is derived from an EMBL/GenBank/DDBJ whole genome shotgun (WGS) entry which is preliminary data.</text>
</comment>
<feature type="transmembrane region" description="Helical" evidence="2">
    <location>
        <begin position="41"/>
        <end position="60"/>
    </location>
</feature>
<keyword evidence="2" id="KW-0812">Transmembrane</keyword>
<evidence type="ECO:0000313" key="4">
    <source>
        <dbReference type="EMBL" id="KAF9677268.1"/>
    </source>
</evidence>
<protein>
    <submittedName>
        <fullName evidence="4">Uncharacterized protein</fullName>
    </submittedName>
</protein>
<dbReference type="EMBL" id="JADGMS010000008">
    <property type="protein sequence ID" value="KAF9677268.1"/>
    <property type="molecule type" value="Genomic_DNA"/>
</dbReference>
<evidence type="ECO:0000256" key="3">
    <source>
        <dbReference type="SAM" id="SignalP"/>
    </source>
</evidence>
<keyword evidence="2" id="KW-0472">Membrane</keyword>
<feature type="compositionally biased region" description="Polar residues" evidence="1">
    <location>
        <begin position="99"/>
        <end position="110"/>
    </location>
</feature>
<accession>A0A835JY21</accession>
<reference evidence="4 5" key="1">
    <citation type="submission" date="2020-10" db="EMBL/GenBank/DDBJ databases">
        <title>Plant Genome Project.</title>
        <authorList>
            <person name="Zhang R.-G."/>
        </authorList>
    </citation>
    <scope>NUCLEOTIDE SEQUENCE [LARGE SCALE GENOMIC DNA]</scope>
    <source>
        <strain evidence="4">FAFU-HL-1</strain>
        <tissue evidence="4">Leaf</tissue>
    </source>
</reference>
<dbReference type="OrthoDB" id="894015at2759"/>
<evidence type="ECO:0000313" key="5">
    <source>
        <dbReference type="Proteomes" id="UP000657918"/>
    </source>
</evidence>
<dbReference type="AlphaFoldDB" id="A0A835JY21"/>
<feature type="signal peptide" evidence="3">
    <location>
        <begin position="1"/>
        <end position="21"/>
    </location>
</feature>
<sequence>MAIVATLCVCLSVMLITPLAATHFQKEQSSHQQGNIQVNDLSAFVLLSQIIMIMFLILSCHHEQLPMTKSSSLSLHCPGNSGSLIRRYVKSYAAQGLTSLNKPKGDSTSGKPYHREQNEVYGRRPAGKWRGWVKGTDTYHFFNMDYAPVRRRPPIHNKSLPAGP</sequence>